<evidence type="ECO:0000256" key="1">
    <source>
        <dbReference type="SAM" id="Phobius"/>
    </source>
</evidence>
<organism evidence="2 3">
    <name type="scientific">Ichthyophthirius multifiliis</name>
    <name type="common">White spot disease agent</name>
    <name type="synonym">Ich</name>
    <dbReference type="NCBI Taxonomy" id="5932"/>
    <lineage>
        <taxon>Eukaryota</taxon>
        <taxon>Sar</taxon>
        <taxon>Alveolata</taxon>
        <taxon>Ciliophora</taxon>
        <taxon>Intramacronucleata</taxon>
        <taxon>Oligohymenophorea</taxon>
        <taxon>Hymenostomatida</taxon>
        <taxon>Ophryoglenina</taxon>
        <taxon>Ichthyophthirius</taxon>
    </lineage>
</organism>
<evidence type="ECO:0000313" key="3">
    <source>
        <dbReference type="Proteomes" id="UP000008983"/>
    </source>
</evidence>
<dbReference type="Proteomes" id="UP000008983">
    <property type="component" value="Unassembled WGS sequence"/>
</dbReference>
<sequence>MQKQNIQYSTIKQGKIPIQNTIANKNNNADYTFQFIPETTVPSGGILQIQFPSQYNPGLGIVALSNICDRPCTITDNTVTFEFSEEILGNIEIQVSIYQVLNPSITGGTGSFYVRTYKGVNLFDENLIFGELGIAGDINTLISTTVKVDSSGTQAAGESTKYNFAFKTDQDIPMSSYIELWIPSRAGNYLSSDSPYDFEISDNPSCSTYPINGINIKAQIQCEKVKGKQIIQITGLLADLKAGSDVGISVSMTNPKISLFTNDAYQNERFRIVVFRIGTKVVYGWSNPINGFQITTGKMQYVRFYKKLNNAVEAKGKIIDYYLKILPKNPLPKGSLLQIKFPSPNFFFQKDVDQKSSFQILYGLEDDTSSNNSILEDFSSSGDTIQLSNYAECLIPTEIAFFLRIQLPDLQGKTNPIVISTFTDSSKNVIIDMDSTQAFTTVLDINSSNLQILSNNMGPERYYQANSQIKFSYNFTPSALLIGSTIYQLTFPEQFTIKTIILPSYCSIQQQGVSFESFRCKKQDQIIYYYQKANNLLSNGVLASMQLQFGANTFIDSPIYEGVFLIDVAIFQPDGFTYVQSFSLVVIIYPEPIQRIKTLQYMNFNNPDLVSIRSGIIEIELKTQSLKLIEGKPKLKPTDPQGYIDVVFVDNYDNFPDVSVYKVGDSFPCKNIEGIFPLINQQINCVLLEDYDINPSYGTISATKRKIVRMQNFKEIGINSLIKFHLVNILNPRPSASPAISDDGTIRVLLKTKTNRREKIINISDLLTVKYKTMAASSPPSLSNKDYIKFYPQKPIQQEWFALIFFLDLTLVLEVGDKFIIQLTNIVDLGFFPENESITVEIAAQNINSITNPYIQTGTYIQKAVFYNDLNWLLLEIINVDKTTNNLTGNLVVILKNLIWPRYYLKFDKIIYKYLPVDSSKVQSSNISQVSVGNQPLSPSYAEFVKVEILVPFKAPNQPGVYFEIICTPSVDHPDNFRLLLTFDSNYKLTSSIPKPIFSIPQLKPFDKTQIKYNFYNSYTVEFTNIAFHPKYAPFKIICEGIKNPNQNPTTTSLNWKIQTYVDSFIENETQTVYNKIINKYGAFTFGDPFSPDIIIYQGINAFPRNAIEKSIYTISFIPSQSFLKKTIIEVQFPSSDYPILPNPPICSLSGGLSTMESCILKNADTYQIITDTQYDSGVIYFSIKNIQNPLLPKTTQPFSIKIIYDGTIINDTDSSSTINRTIVIKNPTNRLTCSIQSFIPKNEAEKSTYTFNILPTTALTSKSLIYIEFPQNYDQNLGRETLKCTSIQGLNKEIGCSIKQRIITLFGITKYTPSPSNHIILAISGIINPNLIPPPAVLGFFKVGTYNIYDDFFIDFKSDIPAQNTLQAPTWLNMKQMKSSNQYIRVNADYEMLFYIGTGNDKLPSYQSNKGEIKVQFPQQYDILQNLNGACSSDKILSADIKCQFKENEVQVWGKDAIEGQEIKLVVQNVPNPIEEGYIDSIVIKTFDGTIQKIIQKTFLNLDPTNLSFTVPGPIITVNEDQTIILERGTVSKPIKVGVEYPCAQNLTLTATFSQIGIDIIPEKISLNVGDLYAQFQVTVAENYNGGIYYIYWQIQVETNKDQKSEPLLYTLIKKTQIQVNNQNFIIYINYIHKQITSNKNIRIDINTLQEIPKNGWSLPNLVQTDYAPNEQVEIQLSFAETYSGISLSTYKLTLTNKISGLYFYLNCTQNSIIEKGKINLNLQGKNKDVYILSRTTLDFIIINEITEMPLITDLINTQTSQTKIDLNIGTSEVSQVFFMLALKGTNVPKIEDVLYQNKPPVETTRSVYGSAIIGKTNKGIVKINNLEAQVIYAVYAYAVNRGGKWSELKTFEFQTQNRYPAADFTLQFNQAYLNQAEKDTIKKSIAFILSLNNKQVIEKKYNLQFSSLIRNLYSQTTFLYLQIFSNPLTENFPPPIKIIEYLKKYQINNLSQRINNLDLNYQIPSSNFTFYNVSLLESPTIVDTQTNQVTIQISLNNYGWVFMTAAKTNYDKGKPKNQQIFWGYNQTNYIVPSNNLEIEIPYKKYNQTIINLEENTQYNIYMVIGNIHPGYPDLNNDDQIQLIDAKTFFVPKSQKKKIYKNIYLYIQIYQIYLYILFSLIYFIVPNLDLYGNFLVFILSNIIIYNILI</sequence>
<keyword evidence="1" id="KW-0472">Membrane</keyword>
<reference evidence="2 3" key="1">
    <citation type="submission" date="2011-07" db="EMBL/GenBank/DDBJ databases">
        <authorList>
            <person name="Coyne R."/>
            <person name="Brami D."/>
            <person name="Johnson J."/>
            <person name="Hostetler J."/>
            <person name="Hannick L."/>
            <person name="Clark T."/>
            <person name="Cassidy-Hanley D."/>
            <person name="Inman J."/>
        </authorList>
    </citation>
    <scope>NUCLEOTIDE SEQUENCE [LARGE SCALE GENOMIC DNA]</scope>
    <source>
        <strain evidence="2 3">G5</strain>
    </source>
</reference>
<accession>G0QK19</accession>
<keyword evidence="3" id="KW-1185">Reference proteome</keyword>
<dbReference type="OMA" id="IMITDER"/>
<dbReference type="eggNOG" id="ENOG502SJ48">
    <property type="taxonomic scope" value="Eukaryota"/>
</dbReference>
<name>G0QK19_ICHMU</name>
<dbReference type="EMBL" id="GL983119">
    <property type="protein sequence ID" value="EGR34435.1"/>
    <property type="molecule type" value="Genomic_DNA"/>
</dbReference>
<feature type="transmembrane region" description="Helical" evidence="1">
    <location>
        <begin position="2131"/>
        <end position="2149"/>
    </location>
</feature>
<keyword evidence="1" id="KW-1133">Transmembrane helix</keyword>
<dbReference type="OrthoDB" id="287532at2759"/>
<dbReference type="RefSeq" id="XP_004039739.1">
    <property type="nucleotide sequence ID" value="XM_004039691.1"/>
</dbReference>
<gene>
    <name evidence="2" type="ORF">IMG5_011600</name>
</gene>
<feature type="transmembrane region" description="Helical" evidence="1">
    <location>
        <begin position="2104"/>
        <end position="2125"/>
    </location>
</feature>
<dbReference type="GeneID" id="14910629"/>
<protein>
    <submittedName>
        <fullName evidence="2">Uncharacterized protein</fullName>
    </submittedName>
</protein>
<evidence type="ECO:0000313" key="2">
    <source>
        <dbReference type="EMBL" id="EGR34435.1"/>
    </source>
</evidence>
<proteinExistence type="predicted"/>
<dbReference type="InParanoid" id="G0QK19"/>
<keyword evidence="1" id="KW-0812">Transmembrane</keyword>